<reference evidence="9 10" key="1">
    <citation type="submission" date="2023-05" db="EMBL/GenBank/DDBJ databases">
        <title>A 100% complete, gapless, phased diploid assembly of the Scenedesmus obliquus UTEX 3031 genome.</title>
        <authorList>
            <person name="Biondi T.C."/>
            <person name="Hanschen E.R."/>
            <person name="Kwon T."/>
            <person name="Eng W."/>
            <person name="Kruse C.P.S."/>
            <person name="Koehler S.I."/>
            <person name="Kunde Y."/>
            <person name="Gleasner C.D."/>
            <person name="You Mak K.T."/>
            <person name="Polle J."/>
            <person name="Hovde B.T."/>
            <person name="Starkenburg S.R."/>
        </authorList>
    </citation>
    <scope>NUCLEOTIDE SEQUENCE [LARGE SCALE GENOMIC DNA]</scope>
    <source>
        <strain evidence="9 10">DOE0152z</strain>
    </source>
</reference>
<dbReference type="Pfam" id="PF01130">
    <property type="entry name" value="CD36"/>
    <property type="match status" value="2"/>
</dbReference>
<comment type="subcellular location">
    <subcellularLocation>
        <location evidence="1">Membrane</location>
    </subcellularLocation>
</comment>
<evidence type="ECO:0000256" key="4">
    <source>
        <dbReference type="ARBA" id="ARBA00022989"/>
    </source>
</evidence>
<comment type="similarity">
    <text evidence="2">Belongs to the CD36 family.</text>
</comment>
<evidence type="ECO:0000256" key="8">
    <source>
        <dbReference type="SAM" id="Phobius"/>
    </source>
</evidence>
<sequence>MPLNTSLFRRVHQKGMAGASSGSSSRNAGLIRGCSAAALACLSIGVLVIAAGLILPSQIDRKLQAGVLEAILWTPQSPPATDARYRNNTAPGAPPAYFRVWLFNITNLHDVRQGAKPILEQVGPYVYRGYHERHQVMWSADGRVHFKDHTYFKLDSNLTAADPDAPIATFNLPLLGVLAALHGNVSPGLLPFVDLLMKVLASYREEGLHGLFAVRNATDLLWGYEDKLLQLLEKLVPAGTLPNGATVSLLSNSSSLEAALARNATTVNTGELDLSRLWTVEADQGRTEVKSWPCPEPVQGGDATQFKPGLTAADRLTVWVGDIYQSADLIVNSSTELHGVKLLRYWLDPAQAAPNPCHNQELTGLMNITGPQAAGWDGPSNASGPAVFVSMPMFCGADERLVQEVDGLECDWERHMTWVDVEPTTGITLRAFKRMMMSSHIGGLSSVLEPHVALMPIILIPFFRLLSGHGNAAQSWAAAEVPATPAACITLRAFKRMMMSSRIGGLGSVLEQHVAPNLTIPIFWAEESGEAPQELAQQFKSTLYRAQWMVANLAKVCWIAGGCCMLCGIVLAVLTVQLAADPDKWQPVAADESAIAAARDMLYNTRGSASRVAGAAAWRPGDVQQQQQGGAPFGPGGGVIAVAAAGDGAGNGAASVGDEEEGDVERQGLLSRRVGGAAGEDGEIGL</sequence>
<evidence type="ECO:0000256" key="5">
    <source>
        <dbReference type="ARBA" id="ARBA00023136"/>
    </source>
</evidence>
<keyword evidence="3 8" id="KW-0812">Transmembrane</keyword>
<evidence type="ECO:0000256" key="7">
    <source>
        <dbReference type="SAM" id="MobiDB-lite"/>
    </source>
</evidence>
<evidence type="ECO:0000313" key="10">
    <source>
        <dbReference type="Proteomes" id="UP001244341"/>
    </source>
</evidence>
<organism evidence="9 10">
    <name type="scientific">Tetradesmus obliquus</name>
    <name type="common">Green alga</name>
    <name type="synonym">Acutodesmus obliquus</name>
    <dbReference type="NCBI Taxonomy" id="3088"/>
    <lineage>
        <taxon>Eukaryota</taxon>
        <taxon>Viridiplantae</taxon>
        <taxon>Chlorophyta</taxon>
        <taxon>core chlorophytes</taxon>
        <taxon>Chlorophyceae</taxon>
        <taxon>CS clade</taxon>
        <taxon>Sphaeropleales</taxon>
        <taxon>Scenedesmaceae</taxon>
        <taxon>Tetradesmus</taxon>
    </lineage>
</organism>
<keyword evidence="4 8" id="KW-1133">Transmembrane helix</keyword>
<keyword evidence="6" id="KW-0325">Glycoprotein</keyword>
<accession>A0ABY8U4J0</accession>
<feature type="transmembrane region" description="Helical" evidence="8">
    <location>
        <begin position="30"/>
        <end position="55"/>
    </location>
</feature>
<keyword evidence="10" id="KW-1185">Reference proteome</keyword>
<feature type="region of interest" description="Disordered" evidence="7">
    <location>
        <begin position="649"/>
        <end position="686"/>
    </location>
</feature>
<dbReference type="EMBL" id="CP126214">
    <property type="protein sequence ID" value="WIA16357.1"/>
    <property type="molecule type" value="Genomic_DNA"/>
</dbReference>
<dbReference type="Proteomes" id="UP001244341">
    <property type="component" value="Chromosome 7b"/>
</dbReference>
<evidence type="ECO:0008006" key="11">
    <source>
        <dbReference type="Google" id="ProtNLM"/>
    </source>
</evidence>
<evidence type="ECO:0000256" key="2">
    <source>
        <dbReference type="ARBA" id="ARBA00010532"/>
    </source>
</evidence>
<evidence type="ECO:0000256" key="6">
    <source>
        <dbReference type="ARBA" id="ARBA00023180"/>
    </source>
</evidence>
<evidence type="ECO:0000256" key="1">
    <source>
        <dbReference type="ARBA" id="ARBA00004370"/>
    </source>
</evidence>
<evidence type="ECO:0000256" key="3">
    <source>
        <dbReference type="ARBA" id="ARBA00022692"/>
    </source>
</evidence>
<name>A0ABY8U4J0_TETOB</name>
<dbReference type="PRINTS" id="PR01609">
    <property type="entry name" value="CD36FAMILY"/>
</dbReference>
<dbReference type="PANTHER" id="PTHR11923">
    <property type="entry name" value="SCAVENGER RECEPTOR CLASS B TYPE-1 SR-B1"/>
    <property type="match status" value="1"/>
</dbReference>
<evidence type="ECO:0000313" key="9">
    <source>
        <dbReference type="EMBL" id="WIA16357.1"/>
    </source>
</evidence>
<protein>
    <recommendedName>
        <fullName evidence="11">Scavenger receptor class B member 1</fullName>
    </recommendedName>
</protein>
<gene>
    <name evidence="9" type="ORF">OEZ85_013054</name>
</gene>
<dbReference type="PANTHER" id="PTHR11923:SF51">
    <property type="entry name" value="LYSOSOME MEMBRANE PROTEIN 2"/>
    <property type="match status" value="1"/>
</dbReference>
<proteinExistence type="inferred from homology"/>
<dbReference type="InterPro" id="IPR002159">
    <property type="entry name" value="CD36_fam"/>
</dbReference>
<keyword evidence="5 8" id="KW-0472">Membrane</keyword>